<sequence length="516" mass="59309">MIELQVRQDLAISMNHLPTCFDDIVATISAYCNRDYELMYINIWDFLDLSTVNGDQYLQRKKDNLRKYHGIHIEFKAASFSDMIPVIQRNVSRGIPVIIGFDGYYCEWDPFFGKTHNNHACVAIDIDVQAREITLADPYFNRTKEKVSFDVLARASNHYGEVHIGGQPDLADRMAILQQGLKRIQENGMIERMRDFSNYISRLSDEDMDAFYRDAIESASGIYNYFKQTILGRMHFGVMLKSYCEIYKTEEFRIWSDELYAMAIYWESIQNLFIKALYIGNLKSVQEELVERIQEAARIEERLVTRFYRREQVKEENPTVQQTQSARKTYVCFDHIPLEDHYNNKGFALDLEQADDADLTGLNEFFLIDRDYDHIVLTGENYSFQLPCFSTGEPDNVTCGKQEISVSDKAYSGILLLGCSEWGHTKGDITLRYKDGTSEKIAVLMPDMATKSDEIDPASVVVSGQTYAREDGQCSIRAEKANLFRLFLPITGDKRLAGFMLPKGSNMHIVALTLCC</sequence>
<gene>
    <name evidence="1" type="ORF">FHS18_005123</name>
</gene>
<dbReference type="RefSeq" id="WP_183603128.1">
    <property type="nucleotide sequence ID" value="NZ_JACHXK010000016.1"/>
</dbReference>
<evidence type="ECO:0008006" key="3">
    <source>
        <dbReference type="Google" id="ProtNLM"/>
    </source>
</evidence>
<organism evidence="1 2">
    <name type="scientific">Paenibacillus phyllosphaerae</name>
    <dbReference type="NCBI Taxonomy" id="274593"/>
    <lineage>
        <taxon>Bacteria</taxon>
        <taxon>Bacillati</taxon>
        <taxon>Bacillota</taxon>
        <taxon>Bacilli</taxon>
        <taxon>Bacillales</taxon>
        <taxon>Paenibacillaceae</taxon>
        <taxon>Paenibacillus</taxon>
    </lineage>
</organism>
<dbReference type="EMBL" id="JACHXK010000016">
    <property type="protein sequence ID" value="MBB3113020.1"/>
    <property type="molecule type" value="Genomic_DNA"/>
</dbReference>
<name>A0A7W5FQ32_9BACL</name>
<comment type="caution">
    <text evidence="1">The sequence shown here is derived from an EMBL/GenBank/DDBJ whole genome shotgun (WGS) entry which is preliminary data.</text>
</comment>
<proteinExistence type="predicted"/>
<accession>A0A7W5FQ32</accession>
<keyword evidence="2" id="KW-1185">Reference proteome</keyword>
<dbReference type="AlphaFoldDB" id="A0A7W5FQ32"/>
<dbReference type="Proteomes" id="UP000570361">
    <property type="component" value="Unassembled WGS sequence"/>
</dbReference>
<reference evidence="1 2" key="1">
    <citation type="submission" date="2020-08" db="EMBL/GenBank/DDBJ databases">
        <title>Genomic Encyclopedia of Type Strains, Phase III (KMG-III): the genomes of soil and plant-associated and newly described type strains.</title>
        <authorList>
            <person name="Whitman W."/>
        </authorList>
    </citation>
    <scope>NUCLEOTIDE SEQUENCE [LARGE SCALE GENOMIC DNA]</scope>
    <source>
        <strain evidence="1 2">CECT 5862</strain>
    </source>
</reference>
<evidence type="ECO:0000313" key="1">
    <source>
        <dbReference type="EMBL" id="MBB3113020.1"/>
    </source>
</evidence>
<evidence type="ECO:0000313" key="2">
    <source>
        <dbReference type="Proteomes" id="UP000570361"/>
    </source>
</evidence>
<protein>
    <recommendedName>
        <fullName evidence="3">Butirosin biosynthesis protein H N-terminal domain-containing protein</fullName>
    </recommendedName>
</protein>